<dbReference type="GO" id="GO:0005737">
    <property type="term" value="C:cytoplasm"/>
    <property type="evidence" value="ECO:0007669"/>
    <property type="project" value="TreeGrafter"/>
</dbReference>
<dbReference type="WBParaSite" id="MBELARI_LOCUS4865">
    <property type="protein sequence ID" value="MBELARI_LOCUS4865"/>
    <property type="gene ID" value="MBELARI_LOCUS4865"/>
</dbReference>
<feature type="compositionally biased region" description="Basic and acidic residues" evidence="1">
    <location>
        <begin position="408"/>
        <end position="418"/>
    </location>
</feature>
<feature type="compositionally biased region" description="Basic and acidic residues" evidence="1">
    <location>
        <begin position="198"/>
        <end position="214"/>
    </location>
</feature>
<feature type="compositionally biased region" description="Basic and acidic residues" evidence="1">
    <location>
        <begin position="236"/>
        <end position="246"/>
    </location>
</feature>
<dbReference type="GO" id="GO:0035591">
    <property type="term" value="F:signaling adaptor activity"/>
    <property type="evidence" value="ECO:0007669"/>
    <property type="project" value="TreeGrafter"/>
</dbReference>
<dbReference type="PROSITE" id="PS50003">
    <property type="entry name" value="PH_DOMAIN"/>
    <property type="match status" value="1"/>
</dbReference>
<feature type="compositionally biased region" description="Low complexity" evidence="1">
    <location>
        <begin position="177"/>
        <end position="197"/>
    </location>
</feature>
<dbReference type="AlphaFoldDB" id="A0AAF3FE06"/>
<evidence type="ECO:0000313" key="3">
    <source>
        <dbReference type="Proteomes" id="UP000887575"/>
    </source>
</evidence>
<proteinExistence type="predicted"/>
<feature type="region of interest" description="Disordered" evidence="1">
    <location>
        <begin position="329"/>
        <end position="350"/>
    </location>
</feature>
<protein>
    <recommendedName>
        <fullName evidence="2">PH domain-containing protein</fullName>
    </recommendedName>
</protein>
<accession>A0AAF3FE06</accession>
<dbReference type="SUPFAM" id="SSF50729">
    <property type="entry name" value="PH domain-like"/>
    <property type="match status" value="1"/>
</dbReference>
<evidence type="ECO:0000256" key="1">
    <source>
        <dbReference type="SAM" id="MobiDB-lite"/>
    </source>
</evidence>
<evidence type="ECO:0000259" key="2">
    <source>
        <dbReference type="PROSITE" id="PS50003"/>
    </source>
</evidence>
<dbReference type="GO" id="GO:0007165">
    <property type="term" value="P:signal transduction"/>
    <property type="evidence" value="ECO:0007669"/>
    <property type="project" value="TreeGrafter"/>
</dbReference>
<feature type="compositionally biased region" description="Low complexity" evidence="1">
    <location>
        <begin position="248"/>
        <end position="265"/>
    </location>
</feature>
<dbReference type="InterPro" id="IPR011993">
    <property type="entry name" value="PH-like_dom_sf"/>
</dbReference>
<dbReference type="Proteomes" id="UP000887575">
    <property type="component" value="Unassembled WGS sequence"/>
</dbReference>
<feature type="region of interest" description="Disordered" evidence="1">
    <location>
        <begin position="151"/>
        <end position="315"/>
    </location>
</feature>
<feature type="domain" description="PH" evidence="2">
    <location>
        <begin position="21"/>
        <end position="145"/>
    </location>
</feature>
<dbReference type="InterPro" id="IPR001849">
    <property type="entry name" value="PH_domain"/>
</dbReference>
<evidence type="ECO:0000313" key="4">
    <source>
        <dbReference type="WBParaSite" id="MBELARI_LOCUS4865"/>
    </source>
</evidence>
<dbReference type="Gene3D" id="2.30.29.30">
    <property type="entry name" value="Pleckstrin-homology domain (PH domain)/Phosphotyrosine-binding domain (PTB)"/>
    <property type="match status" value="1"/>
</dbReference>
<feature type="region of interest" description="Disordered" evidence="1">
    <location>
        <begin position="382"/>
        <end position="451"/>
    </location>
</feature>
<name>A0AAF3FE06_9BILA</name>
<dbReference type="PANTHER" id="PTHR45960:SF2">
    <property type="entry name" value="PROTEIN DAUGHTER OF SEVENLESS"/>
    <property type="match status" value="1"/>
</dbReference>
<dbReference type="PANTHER" id="PTHR45960">
    <property type="entry name" value="GRB2-ASSOCIATED-BINDING PROTEIN"/>
    <property type="match status" value="1"/>
</dbReference>
<reference evidence="4" key="1">
    <citation type="submission" date="2024-02" db="UniProtKB">
        <authorList>
            <consortium name="WormBaseParasite"/>
        </authorList>
    </citation>
    <scope>IDENTIFICATION</scope>
</reference>
<dbReference type="Pfam" id="PF00169">
    <property type="entry name" value="PH"/>
    <property type="match status" value="1"/>
</dbReference>
<dbReference type="SMART" id="SM00233">
    <property type="entry name" value="PH"/>
    <property type="match status" value="1"/>
</dbReference>
<feature type="compositionally biased region" description="Low complexity" evidence="1">
    <location>
        <begin position="293"/>
        <end position="309"/>
    </location>
</feature>
<organism evidence="3 4">
    <name type="scientific">Mesorhabditis belari</name>
    <dbReference type="NCBI Taxonomy" id="2138241"/>
    <lineage>
        <taxon>Eukaryota</taxon>
        <taxon>Metazoa</taxon>
        <taxon>Ecdysozoa</taxon>
        <taxon>Nematoda</taxon>
        <taxon>Chromadorea</taxon>
        <taxon>Rhabditida</taxon>
        <taxon>Rhabditina</taxon>
        <taxon>Rhabditomorpha</taxon>
        <taxon>Rhabditoidea</taxon>
        <taxon>Rhabditidae</taxon>
        <taxon>Mesorhabditinae</taxon>
        <taxon>Mesorhabditis</taxon>
    </lineage>
</organism>
<feature type="compositionally biased region" description="Basic and acidic residues" evidence="1">
    <location>
        <begin position="151"/>
        <end position="176"/>
    </location>
</feature>
<keyword evidence="3" id="KW-1185">Reference proteome</keyword>
<sequence>MPTSLSSRETPTNVPPPKGTGVMAEGWLIKAREHGIRFPILKSKWARHYFVLRSLSNRAFALDEYRSDDRRRLRKTYNMDQCIQTDSYLQISDPSCTAARGMQLQWIFSIHFSKPDSTKRSELYLVAESEQEMLEWVSAICRACNLEKQDETLDQPKEKEQSRLRRIEPIPRDERSSFLSSSLAGMSMSSNVSTSESTQDHHNSRSKESKDYMHINKFHTRQTPRTTRTQSGVGRALDKKKDENNWKSEGSSACSRSSSLSSSRRSLTDDEEGSSSCVSSSPSNGKDLPPVDTTSSTRSQLSSTTTPSSLRHEITVNTLQNQLYTNRLRLNQPVPPPPPNTVIEGAENESSGETIKILGKRKSELKAQQFSPPKQISYVNARSISTSNPPPPFVDRSSKPSRLFSQSDDDRSSLDGSKRNFRHLPALPKTTPRRGARAYHEAPKSAGLVSPPRSSLEYFDPVVTRSARGESFSGRSHFSHSPVPASHEIDYIRIDAQKTQAVKQLIAQRGAAFDE</sequence>
<feature type="compositionally biased region" description="Low complexity" evidence="1">
    <location>
        <begin position="274"/>
        <end position="283"/>
    </location>
</feature>
<dbReference type="InterPro" id="IPR046355">
    <property type="entry name" value="Gab1-4-like"/>
</dbReference>